<organism evidence="2 3">
    <name type="scientific">Cocleimonas flava</name>
    <dbReference type="NCBI Taxonomy" id="634765"/>
    <lineage>
        <taxon>Bacteria</taxon>
        <taxon>Pseudomonadati</taxon>
        <taxon>Pseudomonadota</taxon>
        <taxon>Gammaproteobacteria</taxon>
        <taxon>Thiotrichales</taxon>
        <taxon>Thiotrichaceae</taxon>
        <taxon>Cocleimonas</taxon>
    </lineage>
</organism>
<name>A0A4R1ET95_9GAMM</name>
<evidence type="ECO:0000259" key="1">
    <source>
        <dbReference type="Pfam" id="PF01863"/>
    </source>
</evidence>
<evidence type="ECO:0000313" key="3">
    <source>
        <dbReference type="Proteomes" id="UP000294887"/>
    </source>
</evidence>
<accession>A0A4R1ET95</accession>
<dbReference type="AlphaFoldDB" id="A0A4R1ET95"/>
<dbReference type="EMBL" id="SMFQ01000004">
    <property type="protein sequence ID" value="TCJ84847.1"/>
    <property type="molecule type" value="Genomic_DNA"/>
</dbReference>
<evidence type="ECO:0000313" key="2">
    <source>
        <dbReference type="EMBL" id="TCJ84847.1"/>
    </source>
</evidence>
<dbReference type="InterPro" id="IPR002725">
    <property type="entry name" value="YgjP-like_metallopeptidase"/>
</dbReference>
<gene>
    <name evidence="2" type="ORF">EV695_2810</name>
</gene>
<protein>
    <recommendedName>
        <fullName evidence="1">YgjP-like metallopeptidase domain-containing protein</fullName>
    </recommendedName>
</protein>
<dbReference type="PANTHER" id="PTHR30399">
    <property type="entry name" value="UNCHARACTERIZED PROTEIN YGJP"/>
    <property type="match status" value="1"/>
</dbReference>
<proteinExistence type="predicted"/>
<dbReference type="Gene3D" id="3.30.2010.10">
    <property type="entry name" value="Metalloproteases ('zincins'), catalytic domain"/>
    <property type="match status" value="1"/>
</dbReference>
<comment type="caution">
    <text evidence="2">The sequence shown here is derived from an EMBL/GenBank/DDBJ whole genome shotgun (WGS) entry which is preliminary data.</text>
</comment>
<dbReference type="InterPro" id="IPR053136">
    <property type="entry name" value="UTP_pyrophosphatase-like"/>
</dbReference>
<reference evidence="2 3" key="1">
    <citation type="submission" date="2019-03" db="EMBL/GenBank/DDBJ databases">
        <title>Genomic Encyclopedia of Type Strains, Phase IV (KMG-IV): sequencing the most valuable type-strain genomes for metagenomic binning, comparative biology and taxonomic classification.</title>
        <authorList>
            <person name="Goeker M."/>
        </authorList>
    </citation>
    <scope>NUCLEOTIDE SEQUENCE [LARGE SCALE GENOMIC DNA]</scope>
    <source>
        <strain evidence="2 3">DSM 24830</strain>
    </source>
</reference>
<dbReference type="Pfam" id="PF01863">
    <property type="entry name" value="YgjP-like"/>
    <property type="match status" value="1"/>
</dbReference>
<feature type="domain" description="YgjP-like metallopeptidase" evidence="1">
    <location>
        <begin position="26"/>
        <end position="230"/>
    </location>
</feature>
<dbReference type="PANTHER" id="PTHR30399:SF1">
    <property type="entry name" value="UTP PYROPHOSPHATASE"/>
    <property type="match status" value="1"/>
</dbReference>
<dbReference type="RefSeq" id="WP_165874713.1">
    <property type="nucleotide sequence ID" value="NZ_BAAAFU010000006.1"/>
</dbReference>
<keyword evidence="3" id="KW-1185">Reference proteome</keyword>
<sequence length="237" mass="27378">MKSDTYSLALSDGAHPYLVVRSKRAKHIRIKLSNSGELSLVLPAGTPDSLGHSFIQSKSVWVEKNLSKLSISEKETIPTSLNLRVLNEQWNIDYINPSSTQMSLQEDDDYCLRISGDISDISELHFLINQWCKKKSKKIFTLMLQQLAEEHGFHYNGLSIRAQKTRWGSCSSKKNINLNCKLLFMPVDVVRYVMIHELCHTLEMNHSSRFWDLVEDCDPNYKKHRRELKRLGKEVVL</sequence>
<dbReference type="Proteomes" id="UP000294887">
    <property type="component" value="Unassembled WGS sequence"/>
</dbReference>
<dbReference type="CDD" id="cd07344">
    <property type="entry name" value="M48_yhfN_like"/>
    <property type="match status" value="1"/>
</dbReference>